<evidence type="ECO:0000313" key="11">
    <source>
        <dbReference type="Proteomes" id="UP000565572"/>
    </source>
</evidence>
<proteinExistence type="predicted"/>
<organism evidence="10 11">
    <name type="scientific">Microlunatus antarcticus</name>
    <dbReference type="NCBI Taxonomy" id="53388"/>
    <lineage>
        <taxon>Bacteria</taxon>
        <taxon>Bacillati</taxon>
        <taxon>Actinomycetota</taxon>
        <taxon>Actinomycetes</taxon>
        <taxon>Propionibacteriales</taxon>
        <taxon>Propionibacteriaceae</taxon>
        <taxon>Microlunatus</taxon>
    </lineage>
</organism>
<dbReference type="PANTHER" id="PTHR32196">
    <property type="entry name" value="ABC TRANSPORTER PERMEASE PROTEIN YPHD-RELATED-RELATED"/>
    <property type="match status" value="1"/>
</dbReference>
<evidence type="ECO:0000313" key="10">
    <source>
        <dbReference type="EMBL" id="MBB3328425.1"/>
    </source>
</evidence>
<feature type="transmembrane region" description="Helical" evidence="9">
    <location>
        <begin position="307"/>
        <end position="327"/>
    </location>
</feature>
<evidence type="ECO:0000256" key="6">
    <source>
        <dbReference type="ARBA" id="ARBA00022989"/>
    </source>
</evidence>
<evidence type="ECO:0000256" key="4">
    <source>
        <dbReference type="ARBA" id="ARBA00022519"/>
    </source>
</evidence>
<feature type="transmembrane region" description="Helical" evidence="9">
    <location>
        <begin position="333"/>
        <end position="352"/>
    </location>
</feature>
<keyword evidence="5 9" id="KW-0812">Transmembrane</keyword>
<keyword evidence="4" id="KW-0997">Cell inner membrane</keyword>
<reference evidence="10 11" key="1">
    <citation type="submission" date="2020-08" db="EMBL/GenBank/DDBJ databases">
        <title>Sequencing the genomes of 1000 actinobacteria strains.</title>
        <authorList>
            <person name="Klenk H.-P."/>
        </authorList>
    </citation>
    <scope>NUCLEOTIDE SEQUENCE [LARGE SCALE GENOMIC DNA]</scope>
    <source>
        <strain evidence="10 11">DSM 11053</strain>
    </source>
</reference>
<accession>A0A7W5JY47</accession>
<evidence type="ECO:0000256" key="8">
    <source>
        <dbReference type="SAM" id="MobiDB-lite"/>
    </source>
</evidence>
<evidence type="ECO:0000256" key="9">
    <source>
        <dbReference type="SAM" id="Phobius"/>
    </source>
</evidence>
<feature type="transmembrane region" description="Helical" evidence="9">
    <location>
        <begin position="252"/>
        <end position="269"/>
    </location>
</feature>
<evidence type="ECO:0000256" key="7">
    <source>
        <dbReference type="ARBA" id="ARBA00023136"/>
    </source>
</evidence>
<keyword evidence="6 9" id="KW-1133">Transmembrane helix</keyword>
<protein>
    <submittedName>
        <fullName evidence="10">Erythritol transport system permease protein</fullName>
    </submittedName>
</protein>
<dbReference type="InterPro" id="IPR001851">
    <property type="entry name" value="ABC_transp_permease"/>
</dbReference>
<keyword evidence="11" id="KW-1185">Reference proteome</keyword>
<keyword evidence="3" id="KW-1003">Cell membrane</keyword>
<evidence type="ECO:0000256" key="3">
    <source>
        <dbReference type="ARBA" id="ARBA00022475"/>
    </source>
</evidence>
<name>A0A7W5JY47_9ACTN</name>
<feature type="region of interest" description="Disordered" evidence="8">
    <location>
        <begin position="1"/>
        <end position="20"/>
    </location>
</feature>
<dbReference type="Pfam" id="PF02653">
    <property type="entry name" value="BPD_transp_2"/>
    <property type="match status" value="1"/>
</dbReference>
<dbReference type="GO" id="GO:0005886">
    <property type="term" value="C:plasma membrane"/>
    <property type="evidence" value="ECO:0007669"/>
    <property type="project" value="UniProtKB-SubCell"/>
</dbReference>
<comment type="subcellular location">
    <subcellularLocation>
        <location evidence="1">Cell membrane</location>
        <topology evidence="1">Multi-pass membrane protein</topology>
    </subcellularLocation>
</comment>
<keyword evidence="2" id="KW-0813">Transport</keyword>
<evidence type="ECO:0000256" key="2">
    <source>
        <dbReference type="ARBA" id="ARBA00022448"/>
    </source>
</evidence>
<comment type="caution">
    <text evidence="10">The sequence shown here is derived from an EMBL/GenBank/DDBJ whole genome shotgun (WGS) entry which is preliminary data.</text>
</comment>
<dbReference type="RefSeq" id="WP_183340292.1">
    <property type="nucleotide sequence ID" value="NZ_JACHZG010000001.1"/>
</dbReference>
<evidence type="ECO:0000256" key="5">
    <source>
        <dbReference type="ARBA" id="ARBA00022692"/>
    </source>
</evidence>
<feature type="transmembrane region" description="Helical" evidence="9">
    <location>
        <begin position="199"/>
        <end position="219"/>
    </location>
</feature>
<dbReference type="AlphaFoldDB" id="A0A7W5JY47"/>
<feature type="transmembrane region" description="Helical" evidence="9">
    <location>
        <begin position="116"/>
        <end position="136"/>
    </location>
</feature>
<dbReference type="PANTHER" id="PTHR32196:SF21">
    <property type="entry name" value="ABC TRANSPORTER PERMEASE PROTEIN YPHD-RELATED"/>
    <property type="match status" value="1"/>
</dbReference>
<feature type="transmembrane region" description="Helical" evidence="9">
    <location>
        <begin position="37"/>
        <end position="56"/>
    </location>
</feature>
<dbReference type="Proteomes" id="UP000565572">
    <property type="component" value="Unassembled WGS sequence"/>
</dbReference>
<feature type="transmembrane region" description="Helical" evidence="9">
    <location>
        <begin position="281"/>
        <end position="300"/>
    </location>
</feature>
<dbReference type="EMBL" id="JACHZG010000001">
    <property type="protein sequence ID" value="MBB3328425.1"/>
    <property type="molecule type" value="Genomic_DNA"/>
</dbReference>
<dbReference type="GO" id="GO:0022857">
    <property type="term" value="F:transmembrane transporter activity"/>
    <property type="evidence" value="ECO:0007669"/>
    <property type="project" value="InterPro"/>
</dbReference>
<sequence length="374" mass="38829">MTTTSTAPAPQAAGPGPAGTKAGRSFNLNSVLVEGRALIALLIIIAIFAVLSDNYLTAGNLTTITKQVAFNAIVALGMLLVILNGGIDLSVGSTVGLTAAVAGTLFRGLNLPLTEAIMFPQVWVIVVLSVAVGMLVGWVNGLLIARLNLAPFITTLGMLYVARGLTEVLLNGQNITNELSGQPYLNNTGFFTVFASRPLGLPISAWVMILFAVVFSIVLTRTPFGRWLYATGSNERAAQLSGVPVKRIRTRIYVLSGLCAGVVGILQMANISSSTADLGTYYELNAIAAVVIGGAALSGGRGTVRGTIIGAFVIGFLANGLVIVGVSPFWQKVITGAVIILAVAVDQIQQIIGRRRNARRAVAAVRQGTGAKAG</sequence>
<keyword evidence="7 9" id="KW-0472">Membrane</keyword>
<dbReference type="CDD" id="cd06579">
    <property type="entry name" value="TM_PBP1_transp_AraH_like"/>
    <property type="match status" value="1"/>
</dbReference>
<feature type="transmembrane region" description="Helical" evidence="9">
    <location>
        <begin position="143"/>
        <end position="162"/>
    </location>
</feature>
<gene>
    <name evidence="10" type="ORF">FHX39_003369</name>
</gene>
<evidence type="ECO:0000256" key="1">
    <source>
        <dbReference type="ARBA" id="ARBA00004651"/>
    </source>
</evidence>